<organism evidence="2 3">
    <name type="scientific">Hoylesella loescheii DSM 19665 = JCM 12249 = ATCC 15930</name>
    <dbReference type="NCBI Taxonomy" id="1122985"/>
    <lineage>
        <taxon>Bacteria</taxon>
        <taxon>Pseudomonadati</taxon>
        <taxon>Bacteroidota</taxon>
        <taxon>Bacteroidia</taxon>
        <taxon>Bacteroidales</taxon>
        <taxon>Prevotellaceae</taxon>
        <taxon>Hoylesella</taxon>
    </lineage>
</organism>
<dbReference type="PATRIC" id="fig|1122985.7.peg.3346"/>
<dbReference type="EMBL" id="JNGW01000141">
    <property type="protein sequence ID" value="KDR50717.1"/>
    <property type="molecule type" value="Genomic_DNA"/>
</dbReference>
<protein>
    <recommendedName>
        <fullName evidence="4">Outer membrane protein beta-barrel domain-containing protein</fullName>
    </recommendedName>
</protein>
<sequence length="401" mass="45136">MYMNNPNPNNRRNIRRIAVLLAIVLALLLCLRLCKRETTEDPTPPPTHQQTLSPKATTQHNNKDTCAIAQGKAGRHAKLGGRRKVGKVQHLDKPATRKPRKKNVTADEKITADVEPTTREQTERPTEQQPKRLDESQPEPSSEQKTEPQDELPTIENGPVVKERKNKSKREPMKRISVRYKGHTQSRIGIRAGAGYASIGNLGAMIEDVNIRPRYTLEEHGSVVPTIGLFVLLRRDRLGIELAADYTWLASTLKEHKLAGNIHEETNFRYHVLIPQVAARLYLLADFYMGAGVGLDLPFNPNGIDFTSDRPAMFASADELTQAHLRETLRAKLQVMPLVKVGYSSFKNGIEAYLQYGYGLTDLIKTNDNPYGYHTARNNSHLFLLTVGYTIPIKPDLENPR</sequence>
<evidence type="ECO:0000313" key="2">
    <source>
        <dbReference type="EMBL" id="KDR50717.1"/>
    </source>
</evidence>
<evidence type="ECO:0000256" key="1">
    <source>
        <dbReference type="SAM" id="MobiDB-lite"/>
    </source>
</evidence>
<gene>
    <name evidence="2" type="ORF">HMPREF1991_03230</name>
</gene>
<comment type="caution">
    <text evidence="2">The sequence shown here is derived from an EMBL/GenBank/DDBJ whole genome shotgun (WGS) entry which is preliminary data.</text>
</comment>
<dbReference type="RefSeq" id="WP_018967585.1">
    <property type="nucleotide sequence ID" value="NZ_KB899215.1"/>
</dbReference>
<accession>A0A069QDL1</accession>
<evidence type="ECO:0008006" key="4">
    <source>
        <dbReference type="Google" id="ProtNLM"/>
    </source>
</evidence>
<reference evidence="2 3" key="1">
    <citation type="submission" date="2013-08" db="EMBL/GenBank/DDBJ databases">
        <authorList>
            <person name="Weinstock G."/>
            <person name="Sodergren E."/>
            <person name="Wylie T."/>
            <person name="Fulton L."/>
            <person name="Fulton R."/>
            <person name="Fronick C."/>
            <person name="O'Laughlin M."/>
            <person name="Godfrey J."/>
            <person name="Miner T."/>
            <person name="Herter B."/>
            <person name="Appelbaum E."/>
            <person name="Cordes M."/>
            <person name="Lek S."/>
            <person name="Wollam A."/>
            <person name="Pepin K.H."/>
            <person name="Palsikar V.B."/>
            <person name="Mitreva M."/>
            <person name="Wilson R.K."/>
        </authorList>
    </citation>
    <scope>NUCLEOTIDE SEQUENCE [LARGE SCALE GENOMIC DNA]</scope>
    <source>
        <strain evidence="2 3">ATCC 15930</strain>
    </source>
</reference>
<keyword evidence="3" id="KW-1185">Reference proteome</keyword>
<proteinExistence type="predicted"/>
<dbReference type="AlphaFoldDB" id="A0A069QDL1"/>
<feature type="region of interest" description="Disordered" evidence="1">
    <location>
        <begin position="37"/>
        <end position="174"/>
    </location>
</feature>
<name>A0A069QDL1_HOYLO</name>
<evidence type="ECO:0000313" key="3">
    <source>
        <dbReference type="Proteomes" id="UP000027442"/>
    </source>
</evidence>
<feature type="compositionally biased region" description="Basic residues" evidence="1">
    <location>
        <begin position="73"/>
        <end position="87"/>
    </location>
</feature>
<dbReference type="Proteomes" id="UP000027442">
    <property type="component" value="Unassembled WGS sequence"/>
</dbReference>
<feature type="compositionally biased region" description="Basic and acidic residues" evidence="1">
    <location>
        <begin position="104"/>
        <end position="135"/>
    </location>
</feature>
<dbReference type="HOGENOM" id="CLU_707608_0_0_10"/>
<feature type="compositionally biased region" description="Polar residues" evidence="1">
    <location>
        <begin position="48"/>
        <end position="60"/>
    </location>
</feature>